<comment type="caution">
    <text evidence="1">The sequence shown here is derived from an EMBL/GenBank/DDBJ whole genome shotgun (WGS) entry which is preliminary data.</text>
</comment>
<evidence type="ECO:0000313" key="2">
    <source>
        <dbReference type="Proteomes" id="UP000245383"/>
    </source>
</evidence>
<dbReference type="Proteomes" id="UP000245383">
    <property type="component" value="Unassembled WGS sequence"/>
</dbReference>
<dbReference type="OrthoDB" id="10251508at2759"/>
<proteinExistence type="predicted"/>
<dbReference type="AlphaFoldDB" id="A0A2T9YSM3"/>
<sequence length="572" mass="63534">MLFPVIRSQRKLSLKLPATFFNYTQRTLWTVANSSKVSLHEAIHECQHKLSIALKDSTFLQNPEQRHNEHSKVYAFALVTSSYQADELATLPKLLAGCISAAYKATEVKPPFNDEQTYPTTISFKQDKNGNSRYLTPHVVGATVNQVYDFKGSLQNKGVSILFFDSELSNTKDSELNGLEAQLFSVGAGLDRKELSRNSIGKWHPPSTDSSIFYNTPLSQSLLEKASNNISTPQFWKYFESVSKAEMTLQLPDSLKRLTAEDKAMQFILTVSDKEMHQTLEVLDTNFPTCAKLGIIGCQTPFINGLEYTLFNGSQMVSNGVYGIAFYRNLGNSSVSPSNITQKYTIQTEYTNTQSISNISTITKCKGNVILQINNMPAVSWLKSIIDGLNVDPNTNIKDYTFYLKVIHEHNGNSSYSVLRITAGDPGRGALSVDTLSDLKMGQKVQVLTINAPLKEKKIEHASKPIISNLEKLVSFECTSNFDQSIDNFTEPDKSTCELPIDQNSHNLSSLELLGGSSDQGFCYSKLHSPAAYNSSVTNKKDPKSDYSNVVGECSTVCNIEYSKSSLFLSRK</sequence>
<name>A0A2T9YSM3_9FUNG</name>
<gene>
    <name evidence="1" type="ORF">BB561_001883</name>
</gene>
<evidence type="ECO:0000313" key="1">
    <source>
        <dbReference type="EMBL" id="PVU95316.1"/>
    </source>
</evidence>
<accession>A0A2T9YSM3</accession>
<dbReference type="EMBL" id="MBFR01000059">
    <property type="protein sequence ID" value="PVU95316.1"/>
    <property type="molecule type" value="Genomic_DNA"/>
</dbReference>
<reference evidence="1 2" key="1">
    <citation type="journal article" date="2018" name="MBio">
        <title>Comparative Genomics Reveals the Core Gene Toolbox for the Fungus-Insect Symbiosis.</title>
        <authorList>
            <person name="Wang Y."/>
            <person name="Stata M."/>
            <person name="Wang W."/>
            <person name="Stajich J.E."/>
            <person name="White M.M."/>
            <person name="Moncalvo J.M."/>
        </authorList>
    </citation>
    <scope>NUCLEOTIDE SEQUENCE [LARGE SCALE GENOMIC DNA]</scope>
    <source>
        <strain evidence="1 2">SWE-8-4</strain>
    </source>
</reference>
<organism evidence="1 2">
    <name type="scientific">Smittium simulii</name>
    <dbReference type="NCBI Taxonomy" id="133385"/>
    <lineage>
        <taxon>Eukaryota</taxon>
        <taxon>Fungi</taxon>
        <taxon>Fungi incertae sedis</taxon>
        <taxon>Zoopagomycota</taxon>
        <taxon>Kickxellomycotina</taxon>
        <taxon>Harpellomycetes</taxon>
        <taxon>Harpellales</taxon>
        <taxon>Legeriomycetaceae</taxon>
        <taxon>Smittium</taxon>
    </lineage>
</organism>
<keyword evidence="2" id="KW-1185">Reference proteome</keyword>
<protein>
    <submittedName>
        <fullName evidence="1">Uncharacterized protein</fullName>
    </submittedName>
</protein>